<name>A0A846TJM2_9BACI</name>
<gene>
    <name evidence="2" type="ORF">GWK17_17075</name>
</gene>
<feature type="region of interest" description="Disordered" evidence="1">
    <location>
        <begin position="1"/>
        <end position="28"/>
    </location>
</feature>
<dbReference type="Proteomes" id="UP000587942">
    <property type="component" value="Unassembled WGS sequence"/>
</dbReference>
<evidence type="ECO:0000256" key="1">
    <source>
        <dbReference type="SAM" id="MobiDB-lite"/>
    </source>
</evidence>
<evidence type="ECO:0000313" key="2">
    <source>
        <dbReference type="EMBL" id="NKE07160.1"/>
    </source>
</evidence>
<comment type="caution">
    <text evidence="2">The sequence shown here is derived from an EMBL/GenBank/DDBJ whole genome shotgun (WGS) entry which is preliminary data.</text>
</comment>
<evidence type="ECO:0000313" key="3">
    <source>
        <dbReference type="Proteomes" id="UP000587942"/>
    </source>
</evidence>
<reference evidence="2 3" key="1">
    <citation type="submission" date="2020-03" db="EMBL/GenBank/DDBJ databases">
        <authorList>
            <person name="Sun Q."/>
        </authorList>
    </citation>
    <scope>NUCLEOTIDE SEQUENCE [LARGE SCALE GENOMIC DNA]</scope>
    <source>
        <strain evidence="2 3">KACC 21451</strain>
    </source>
</reference>
<keyword evidence="2" id="KW-0167">Capsid protein</keyword>
<sequence length="117" mass="13770">MNQNQNQNQQKIQNPETQVQKTPQMNDRDFINDILTTEKYMTRGYDTALNEVSHDQLYQDLLSIYTETANAQRSIYNLMFKKGWYAVEAADAQKLQHSHQQFQGYTNQFPYGGQQLQ</sequence>
<accession>A0A846TJM2</accession>
<keyword evidence="2" id="KW-0946">Virion</keyword>
<dbReference type="Pfam" id="PF07875">
    <property type="entry name" value="Coat_F"/>
    <property type="match status" value="1"/>
</dbReference>
<protein>
    <submittedName>
        <fullName evidence="2">Spore coat protein</fullName>
    </submittedName>
</protein>
<organism evidence="2 3">
    <name type="scientific">Mesobacillus selenatarsenatis</name>
    <dbReference type="NCBI Taxonomy" id="388741"/>
    <lineage>
        <taxon>Bacteria</taxon>
        <taxon>Bacillati</taxon>
        <taxon>Bacillota</taxon>
        <taxon>Bacilli</taxon>
        <taxon>Bacillales</taxon>
        <taxon>Bacillaceae</taxon>
        <taxon>Mesobacillus</taxon>
    </lineage>
</organism>
<dbReference type="AlphaFoldDB" id="A0A846TJM2"/>
<dbReference type="EMBL" id="JAAVUM010000013">
    <property type="protein sequence ID" value="NKE07160.1"/>
    <property type="molecule type" value="Genomic_DNA"/>
</dbReference>
<dbReference type="InterPro" id="IPR012851">
    <property type="entry name" value="Spore_coat_CotF-like"/>
</dbReference>
<feature type="compositionally biased region" description="Polar residues" evidence="1">
    <location>
        <begin position="15"/>
        <end position="25"/>
    </location>
</feature>
<proteinExistence type="predicted"/>
<feature type="compositionally biased region" description="Low complexity" evidence="1">
    <location>
        <begin position="1"/>
        <end position="14"/>
    </location>
</feature>
<dbReference type="RefSeq" id="WP_167833571.1">
    <property type="nucleotide sequence ID" value="NZ_JAAVUM010000013.1"/>
</dbReference>